<dbReference type="Pfam" id="PF10263">
    <property type="entry name" value="SprT-like"/>
    <property type="match status" value="1"/>
</dbReference>
<feature type="region of interest" description="Disordered" evidence="1">
    <location>
        <begin position="1"/>
        <end position="324"/>
    </location>
</feature>
<dbReference type="Pfam" id="PF17283">
    <property type="entry name" value="Zn_ribbon_SprT"/>
    <property type="match status" value="1"/>
</dbReference>
<accession>A0A0F0I471</accession>
<dbReference type="OrthoDB" id="20772at2759"/>
<comment type="caution">
    <text evidence="3">The sequence shown here is derived from an EMBL/GenBank/DDBJ whole genome shotgun (WGS) entry which is preliminary data.</text>
</comment>
<protein>
    <submittedName>
        <fullName evidence="3">SprT-like family protein</fullName>
    </submittedName>
</protein>
<dbReference type="AlphaFoldDB" id="A0A0F0I471"/>
<organism evidence="3 4">
    <name type="scientific">Aspergillus parasiticus (strain ATCC 56775 / NRRL 5862 / SRRC 143 / SU-1)</name>
    <dbReference type="NCBI Taxonomy" id="1403190"/>
    <lineage>
        <taxon>Eukaryota</taxon>
        <taxon>Fungi</taxon>
        <taxon>Dikarya</taxon>
        <taxon>Ascomycota</taxon>
        <taxon>Pezizomycotina</taxon>
        <taxon>Eurotiomycetes</taxon>
        <taxon>Eurotiomycetidae</taxon>
        <taxon>Eurotiales</taxon>
        <taxon>Aspergillaceae</taxon>
        <taxon>Aspergillus</taxon>
        <taxon>Aspergillus subgen. Circumdati</taxon>
    </lineage>
</organism>
<feature type="domain" description="SprT-like" evidence="2">
    <location>
        <begin position="410"/>
        <end position="595"/>
    </location>
</feature>
<dbReference type="PANTHER" id="PTHR23099:SF0">
    <property type="entry name" value="GERM CELL NUCLEAR ACIDIC PROTEIN"/>
    <property type="match status" value="1"/>
</dbReference>
<reference evidence="3 4" key="1">
    <citation type="submission" date="2015-02" db="EMBL/GenBank/DDBJ databases">
        <title>Draft genome sequence of Aspergillus parasiticus SU-1.</title>
        <authorList>
            <person name="Yu J."/>
            <person name="Fedorova N."/>
            <person name="Yin Y."/>
            <person name="Losada L."/>
            <person name="Zafar N."/>
            <person name="Taujale R."/>
            <person name="Ehrlich K.C."/>
            <person name="Bhatnagar D."/>
            <person name="Cleveland T.E."/>
            <person name="Bennett J.W."/>
            <person name="Nierman W.C."/>
        </authorList>
    </citation>
    <scope>NUCLEOTIDE SEQUENCE [LARGE SCALE GENOMIC DNA]</scope>
    <source>
        <strain evidence="4">ATCC 56775 / NRRL 5862 / SRRC 143 / SU-1</strain>
    </source>
</reference>
<evidence type="ECO:0000259" key="2">
    <source>
        <dbReference type="SMART" id="SM00731"/>
    </source>
</evidence>
<sequence length="632" mass="70958">MARLNPTSPVKQGGTRENATKSVRKLKSNTNSVFSSKFRDTSPTPKVGDHSGTLFDEPEFKRPTARTTANDKPVQRQRKLQRSGTVSSGTFNIFSDSDGLSDRDDVSFASTMRSSTTRSSTEGRPSDPLQLARANSLLMPQSRHSRSRSTRKSELYDYTKENYPVEEVVEDYSTTSSISRNPSDASSTRRSPTRREPRQTRTRRQNDRQFRDYRQPANRSEDEESDDGFNSLDDFIVSDSEEPSRQEASASESEPEETKRAPSPPRVKRRLPKILTLNSFLGGFEPRSQTSEAEKANLETPPASPSKTTLKSPSKGKAHIPPTPYRESVDAFWSQEATNNWIDQHSPRKLHNLLQELEESDNEVDPEIMPRNKATKKAAKPPSKTALKKAEMEKKKAALERKKSFDNKKAAVAEDFFKVLDDHVTGGRIRIAEETGGVQIIWSKTLQTTAGRANWKREKLRTEGTLGTEPQTPGGSLSKHHASIELAERIIDDEDRLLNTLAHEYCHLANFIISNVHNNPHGASFKQWGLKCKEALKDHPVYGGRFEVTTKHSYKIDYKYVWSCVDCGQTYGRHSKSIDTTKSRCGKCKGLLQQIKPKPRSVSPRKKQPLGDAEKVAVDEVTNVLGEISLGN</sequence>
<evidence type="ECO:0000256" key="1">
    <source>
        <dbReference type="SAM" id="MobiDB-lite"/>
    </source>
</evidence>
<dbReference type="Proteomes" id="UP000033540">
    <property type="component" value="Unassembled WGS sequence"/>
</dbReference>
<dbReference type="GO" id="GO:0005634">
    <property type="term" value="C:nucleus"/>
    <property type="evidence" value="ECO:0007669"/>
    <property type="project" value="TreeGrafter"/>
</dbReference>
<dbReference type="GO" id="GO:0006950">
    <property type="term" value="P:response to stress"/>
    <property type="evidence" value="ECO:0007669"/>
    <property type="project" value="UniProtKB-ARBA"/>
</dbReference>
<dbReference type="PANTHER" id="PTHR23099">
    <property type="entry name" value="TRANSCRIPTIONAL REGULATOR"/>
    <property type="match status" value="1"/>
</dbReference>
<dbReference type="InterPro" id="IPR006640">
    <property type="entry name" value="SprT-like_domain"/>
</dbReference>
<dbReference type="InterPro" id="IPR035240">
    <property type="entry name" value="SprT_Zn_ribbon"/>
</dbReference>
<feature type="compositionally biased region" description="Basic and acidic residues" evidence="1">
    <location>
        <begin position="193"/>
        <end position="214"/>
    </location>
</feature>
<feature type="compositionally biased region" description="Low complexity" evidence="1">
    <location>
        <begin position="110"/>
        <end position="120"/>
    </location>
</feature>
<feature type="compositionally biased region" description="Polar residues" evidence="1">
    <location>
        <begin position="82"/>
        <end position="95"/>
    </location>
</feature>
<evidence type="ECO:0000313" key="3">
    <source>
        <dbReference type="EMBL" id="KJK62525.1"/>
    </source>
</evidence>
<evidence type="ECO:0000313" key="4">
    <source>
        <dbReference type="Proteomes" id="UP000033540"/>
    </source>
</evidence>
<dbReference type="EMBL" id="JZEE01000618">
    <property type="protein sequence ID" value="KJK62525.1"/>
    <property type="molecule type" value="Genomic_DNA"/>
</dbReference>
<feature type="compositionally biased region" description="Polar residues" evidence="1">
    <location>
        <begin position="1"/>
        <end position="21"/>
    </location>
</feature>
<dbReference type="STRING" id="1403190.A0A0F0I471"/>
<feature type="compositionally biased region" description="Low complexity" evidence="1">
    <location>
        <begin position="305"/>
        <end position="315"/>
    </location>
</feature>
<dbReference type="SMART" id="SM00731">
    <property type="entry name" value="SprT"/>
    <property type="match status" value="1"/>
</dbReference>
<feature type="compositionally biased region" description="Basic and acidic residues" evidence="1">
    <location>
        <begin position="151"/>
        <end position="160"/>
    </location>
</feature>
<feature type="compositionally biased region" description="Polar residues" evidence="1">
    <location>
        <begin position="172"/>
        <end position="185"/>
    </location>
</feature>
<name>A0A0F0I471_ASPPU</name>
<gene>
    <name evidence="3" type="ORF">P875_00095283</name>
</gene>
<proteinExistence type="predicted"/>